<protein>
    <submittedName>
        <fullName evidence="2">Uncharacterized protein</fullName>
    </submittedName>
</protein>
<evidence type="ECO:0000313" key="3">
    <source>
        <dbReference type="Proteomes" id="UP000237839"/>
    </source>
</evidence>
<gene>
    <name evidence="2" type="ORF">S2091_1812</name>
</gene>
<evidence type="ECO:0000256" key="1">
    <source>
        <dbReference type="SAM" id="MobiDB-lite"/>
    </source>
</evidence>
<feature type="region of interest" description="Disordered" evidence="1">
    <location>
        <begin position="617"/>
        <end position="644"/>
    </location>
</feature>
<name>A0A2S9H0B8_9BURK</name>
<dbReference type="EMBL" id="PUGF01000007">
    <property type="protein sequence ID" value="PRC93425.1"/>
    <property type="molecule type" value="Genomic_DNA"/>
</dbReference>
<dbReference type="Proteomes" id="UP000237839">
    <property type="component" value="Unassembled WGS sequence"/>
</dbReference>
<sequence length="644" mass="69925">MSYLQFPRLAFSGLFQADVSTVNNDPRHFDIDHFDSSFQEFQSNSASGGTTFNGWWNPVGTGIFRFHECATQSISTQAGQTQTKASQDPAIGLTVGNAMGRASGKLVDLDPDWQNASCLYGLGVTLINANGHVIMSADYASNPFRDLWFTRANSAGDMGASAMFQSVLTNVIWNLDGIQSPFFDQLIAATEQDMLSIRLTTYGYNMNAKAPLFGYGTVLGVIGAAKASQPRSFILGRRFTPTTQNAAMDLVSSNGIGCFSAQIDSTNSSLHVDLSNALPLAKGYVVQDLGPMQFALLKNPLTAQDDVINAEDYIALAAVDQSQELQLQQGGIQSVPLPTSINEDLHNHPLAILSAPDANGKMLVSVRENLLGLEVRADTFAFRLDPNDPHKNHAQSTFYAACYGIPMPNAALGFWVSGPALDYANTPVSAPPGTTPKALLPVNNVPDNAIRFSPARPVTDAEGKVQVQLHGPEEMQTPREYIDGQLYTISYNFAGNDPALQQTYDKLAAVVFTKIAPCPSPTWEDIYPILKQYANLYPIMSQGLLDFSKKEQADANAFILHFVFDKHIDDPDQMPVTRDLSSAKRTMLIRYFQQIIDSQGMPKNAMDMFGKRCPTRGGGGLAQAHQQSAATCPNLPGKSRGPNN</sequence>
<reference evidence="2 3" key="1">
    <citation type="submission" date="2018-02" db="EMBL/GenBank/DDBJ databases">
        <title>Solimicrobium silvestre gen. nov., sp. nov., isolated from alpine forest soil.</title>
        <authorList>
            <person name="Margesin R."/>
            <person name="Albuquerque L."/>
            <person name="Zhang D.-C."/>
            <person name="Froufe H.J.C."/>
            <person name="Severino R."/>
            <person name="Roxo I."/>
            <person name="Egas C."/>
            <person name="Da Costa M.S."/>
        </authorList>
    </citation>
    <scope>NUCLEOTIDE SEQUENCE [LARGE SCALE GENOMIC DNA]</scope>
    <source>
        <strain evidence="2 3">S20-91</strain>
    </source>
</reference>
<accession>A0A2S9H0B8</accession>
<keyword evidence="3" id="KW-1185">Reference proteome</keyword>
<dbReference type="AlphaFoldDB" id="A0A2S9H0B8"/>
<proteinExistence type="predicted"/>
<comment type="caution">
    <text evidence="2">The sequence shown here is derived from an EMBL/GenBank/DDBJ whole genome shotgun (WGS) entry which is preliminary data.</text>
</comment>
<organism evidence="2 3">
    <name type="scientific">Solimicrobium silvestre</name>
    <dbReference type="NCBI Taxonomy" id="2099400"/>
    <lineage>
        <taxon>Bacteria</taxon>
        <taxon>Pseudomonadati</taxon>
        <taxon>Pseudomonadota</taxon>
        <taxon>Betaproteobacteria</taxon>
        <taxon>Burkholderiales</taxon>
        <taxon>Oxalobacteraceae</taxon>
        <taxon>Solimicrobium</taxon>
    </lineage>
</organism>
<evidence type="ECO:0000313" key="2">
    <source>
        <dbReference type="EMBL" id="PRC93425.1"/>
    </source>
</evidence>